<dbReference type="AlphaFoldDB" id="A0AAD3SU85"/>
<evidence type="ECO:0000256" key="1">
    <source>
        <dbReference type="SAM" id="MobiDB-lite"/>
    </source>
</evidence>
<sequence>MLIQPTPAFALECILVAFGVMELYPNESEPSKGLLINTRLHGYTLHRRFLSGAPDFNFKRLPIQEAQVAQVHPAPHLQNALPAAVPVKSEFSQVHGLHPQCSPHEHVLCAGAASPSPDATVVHLQAMPPVQGVGQPHLSSQTAAAPLPSAILLSTYDRSTPSQKHSVGQRPPYIYRRS</sequence>
<accession>A0AAD3SU85</accession>
<name>A0AAD3SU85_NEPGR</name>
<evidence type="ECO:0000313" key="3">
    <source>
        <dbReference type="Proteomes" id="UP001279734"/>
    </source>
</evidence>
<protein>
    <submittedName>
        <fullName evidence="2">Uncharacterized protein</fullName>
    </submittedName>
</protein>
<reference evidence="2" key="1">
    <citation type="submission" date="2023-05" db="EMBL/GenBank/DDBJ databases">
        <title>Nepenthes gracilis genome sequencing.</title>
        <authorList>
            <person name="Fukushima K."/>
        </authorList>
    </citation>
    <scope>NUCLEOTIDE SEQUENCE</scope>
    <source>
        <strain evidence="2">SING2019-196</strain>
    </source>
</reference>
<comment type="caution">
    <text evidence="2">The sequence shown here is derived from an EMBL/GenBank/DDBJ whole genome shotgun (WGS) entry which is preliminary data.</text>
</comment>
<gene>
    <name evidence="2" type="ORF">Nepgr_018167</name>
</gene>
<dbReference type="EMBL" id="BSYO01000016">
    <property type="protein sequence ID" value="GMH16326.1"/>
    <property type="molecule type" value="Genomic_DNA"/>
</dbReference>
<feature type="region of interest" description="Disordered" evidence="1">
    <location>
        <begin position="155"/>
        <end position="178"/>
    </location>
</feature>
<keyword evidence="3" id="KW-1185">Reference proteome</keyword>
<evidence type="ECO:0000313" key="2">
    <source>
        <dbReference type="EMBL" id="GMH16326.1"/>
    </source>
</evidence>
<feature type="compositionally biased region" description="Polar residues" evidence="1">
    <location>
        <begin position="156"/>
        <end position="166"/>
    </location>
</feature>
<proteinExistence type="predicted"/>
<dbReference type="Proteomes" id="UP001279734">
    <property type="component" value="Unassembled WGS sequence"/>
</dbReference>
<organism evidence="2 3">
    <name type="scientific">Nepenthes gracilis</name>
    <name type="common">Slender pitcher plant</name>
    <dbReference type="NCBI Taxonomy" id="150966"/>
    <lineage>
        <taxon>Eukaryota</taxon>
        <taxon>Viridiplantae</taxon>
        <taxon>Streptophyta</taxon>
        <taxon>Embryophyta</taxon>
        <taxon>Tracheophyta</taxon>
        <taxon>Spermatophyta</taxon>
        <taxon>Magnoliopsida</taxon>
        <taxon>eudicotyledons</taxon>
        <taxon>Gunneridae</taxon>
        <taxon>Pentapetalae</taxon>
        <taxon>Caryophyllales</taxon>
        <taxon>Nepenthaceae</taxon>
        <taxon>Nepenthes</taxon>
    </lineage>
</organism>